<reference evidence="1" key="1">
    <citation type="submission" date="2020-10" db="EMBL/GenBank/DDBJ databases">
        <authorList>
            <person name="Kikuchi T."/>
        </authorList>
    </citation>
    <scope>NUCLEOTIDE SEQUENCE</scope>
    <source>
        <strain evidence="1">NKZ352</strain>
    </source>
</reference>
<dbReference type="Proteomes" id="UP000835052">
    <property type="component" value="Unassembled WGS sequence"/>
</dbReference>
<keyword evidence="2" id="KW-1185">Reference proteome</keyword>
<dbReference type="AlphaFoldDB" id="A0A8S1HJB2"/>
<comment type="caution">
    <text evidence="1">The sequence shown here is derived from an EMBL/GenBank/DDBJ whole genome shotgun (WGS) entry which is preliminary data.</text>
</comment>
<accession>A0A8S1HJB2</accession>
<organism evidence="1 2">
    <name type="scientific">Caenorhabditis auriculariae</name>
    <dbReference type="NCBI Taxonomy" id="2777116"/>
    <lineage>
        <taxon>Eukaryota</taxon>
        <taxon>Metazoa</taxon>
        <taxon>Ecdysozoa</taxon>
        <taxon>Nematoda</taxon>
        <taxon>Chromadorea</taxon>
        <taxon>Rhabditida</taxon>
        <taxon>Rhabditina</taxon>
        <taxon>Rhabditomorpha</taxon>
        <taxon>Rhabditoidea</taxon>
        <taxon>Rhabditidae</taxon>
        <taxon>Peloderinae</taxon>
        <taxon>Caenorhabditis</taxon>
    </lineage>
</organism>
<protein>
    <submittedName>
        <fullName evidence="1">Uncharacterized protein</fullName>
    </submittedName>
</protein>
<evidence type="ECO:0000313" key="1">
    <source>
        <dbReference type="EMBL" id="CAD6196648.1"/>
    </source>
</evidence>
<sequence length="100" mass="10817">MARALKMTVAVRLTSRPSHSPVSDLGRMDSALPEWRTVRSSLEHFGAQLGPAPCNIGDFLVPHGCIGVKTVLFVCCPSTATKNHRYCTVQAQVTHRSAQG</sequence>
<dbReference type="EMBL" id="CAJGYM010000076">
    <property type="protein sequence ID" value="CAD6196648.1"/>
    <property type="molecule type" value="Genomic_DNA"/>
</dbReference>
<proteinExistence type="predicted"/>
<name>A0A8S1HJB2_9PELO</name>
<evidence type="ECO:0000313" key="2">
    <source>
        <dbReference type="Proteomes" id="UP000835052"/>
    </source>
</evidence>
<gene>
    <name evidence="1" type="ORF">CAUJ_LOCUS12562</name>
</gene>